<sequence>MDTDILNSVLTLYFKINAMNILFEKSERIIDYEIIPGIFEGVNDIQRVLAYNCQLPNSYNTKHLYGFPIYKLDVNDDLIGVILNTINQIDFNEPIVCYNVNHMLLEEIIINQEDMVSFELSNQLFKFESGGKADNNNEENSAVTLDAPSLSPWVDETNEEISRNQDKCNFCTNMYQYSVSKFNIISNNNPEDTDSDHCRKVGEILYRAVQYLGFLTFENQDGSLKGITYNLVSVELFTKPIYYETVTLVKALDTIYRNSSRNYEFYLGNSIARFENGLISESTFPEHFNTLIAYFNVHCNALYKHICMGLFSGYGDDENIEDLFKIFGVEIYLDNEKLELQSSLSRQNSVESTTSDNNIVSSFPGKPNTPTRKQKKNKENSKLKPIDIAKKHIETYLQFLDTVINSVKMVTDEFNLFNNFYNDIL</sequence>
<reference evidence="2 3" key="1">
    <citation type="submission" date="2019-08" db="EMBL/GenBank/DDBJ databases">
        <authorList>
            <person name="Alioto T."/>
            <person name="Alioto T."/>
            <person name="Gomez Garrido J."/>
        </authorList>
    </citation>
    <scope>NUCLEOTIDE SEQUENCE [LARGE SCALE GENOMIC DNA]</scope>
</reference>
<name>A0A5E4MX10_9HEMI</name>
<evidence type="ECO:0000256" key="1">
    <source>
        <dbReference type="SAM" id="MobiDB-lite"/>
    </source>
</evidence>
<gene>
    <name evidence="2" type="ORF">CINCED_3A006465</name>
</gene>
<dbReference type="EMBL" id="CABPRJ010001429">
    <property type="protein sequence ID" value="VVC35981.1"/>
    <property type="molecule type" value="Genomic_DNA"/>
</dbReference>
<keyword evidence="3" id="KW-1185">Reference proteome</keyword>
<feature type="compositionally biased region" description="Polar residues" evidence="1">
    <location>
        <begin position="344"/>
        <end position="361"/>
    </location>
</feature>
<dbReference type="Proteomes" id="UP000325440">
    <property type="component" value="Unassembled WGS sequence"/>
</dbReference>
<dbReference type="AlphaFoldDB" id="A0A5E4MX10"/>
<protein>
    <submittedName>
        <fullName evidence="2">Uncharacterized protein</fullName>
    </submittedName>
</protein>
<evidence type="ECO:0000313" key="2">
    <source>
        <dbReference type="EMBL" id="VVC35981.1"/>
    </source>
</evidence>
<proteinExistence type="predicted"/>
<evidence type="ECO:0000313" key="3">
    <source>
        <dbReference type="Proteomes" id="UP000325440"/>
    </source>
</evidence>
<feature type="region of interest" description="Disordered" evidence="1">
    <location>
        <begin position="344"/>
        <end position="381"/>
    </location>
</feature>
<organism evidence="2 3">
    <name type="scientific">Cinara cedri</name>
    <dbReference type="NCBI Taxonomy" id="506608"/>
    <lineage>
        <taxon>Eukaryota</taxon>
        <taxon>Metazoa</taxon>
        <taxon>Ecdysozoa</taxon>
        <taxon>Arthropoda</taxon>
        <taxon>Hexapoda</taxon>
        <taxon>Insecta</taxon>
        <taxon>Pterygota</taxon>
        <taxon>Neoptera</taxon>
        <taxon>Paraneoptera</taxon>
        <taxon>Hemiptera</taxon>
        <taxon>Sternorrhyncha</taxon>
        <taxon>Aphidomorpha</taxon>
        <taxon>Aphidoidea</taxon>
        <taxon>Aphididae</taxon>
        <taxon>Lachninae</taxon>
        <taxon>Cinara</taxon>
    </lineage>
</organism>
<accession>A0A5E4MX10</accession>